<dbReference type="PANTHER" id="PTHR21716:SF64">
    <property type="entry name" value="AI-2 TRANSPORT PROTEIN TQSA"/>
    <property type="match status" value="1"/>
</dbReference>
<dbReference type="Proteomes" id="UP000436016">
    <property type="component" value="Unassembled WGS sequence"/>
</dbReference>
<proteinExistence type="inferred from homology"/>
<evidence type="ECO:0000256" key="6">
    <source>
        <dbReference type="SAM" id="MobiDB-lite"/>
    </source>
</evidence>
<keyword evidence="5 7" id="KW-0472">Membrane</keyword>
<evidence type="ECO:0000256" key="2">
    <source>
        <dbReference type="ARBA" id="ARBA00009773"/>
    </source>
</evidence>
<feature type="transmembrane region" description="Helical" evidence="7">
    <location>
        <begin position="144"/>
        <end position="163"/>
    </location>
</feature>
<keyword evidence="3 7" id="KW-0812">Transmembrane</keyword>
<dbReference type="Pfam" id="PF01594">
    <property type="entry name" value="AI-2E_transport"/>
    <property type="match status" value="1"/>
</dbReference>
<feature type="transmembrane region" description="Helical" evidence="7">
    <location>
        <begin position="7"/>
        <end position="23"/>
    </location>
</feature>
<organism evidence="8 9">
    <name type="scientific">Oceanomicrobium pacificus</name>
    <dbReference type="NCBI Taxonomy" id="2692916"/>
    <lineage>
        <taxon>Bacteria</taxon>
        <taxon>Pseudomonadati</taxon>
        <taxon>Pseudomonadota</taxon>
        <taxon>Alphaproteobacteria</taxon>
        <taxon>Rhodobacterales</taxon>
        <taxon>Paracoccaceae</taxon>
        <taxon>Oceanomicrobium</taxon>
    </lineage>
</organism>
<gene>
    <name evidence="8" type="ORF">GSH16_08345</name>
</gene>
<dbReference type="EMBL" id="WUWG01000003">
    <property type="protein sequence ID" value="MXU65456.1"/>
    <property type="molecule type" value="Genomic_DNA"/>
</dbReference>
<evidence type="ECO:0000256" key="3">
    <source>
        <dbReference type="ARBA" id="ARBA00022692"/>
    </source>
</evidence>
<feature type="transmembrane region" description="Helical" evidence="7">
    <location>
        <begin position="29"/>
        <end position="49"/>
    </location>
</feature>
<name>A0A6B0TNK8_9RHOB</name>
<feature type="transmembrane region" description="Helical" evidence="7">
    <location>
        <begin position="291"/>
        <end position="309"/>
    </location>
</feature>
<evidence type="ECO:0000313" key="9">
    <source>
        <dbReference type="Proteomes" id="UP000436016"/>
    </source>
</evidence>
<comment type="similarity">
    <text evidence="2">Belongs to the autoinducer-2 exporter (AI-2E) (TC 2.A.86) family.</text>
</comment>
<keyword evidence="9" id="KW-1185">Reference proteome</keyword>
<feature type="region of interest" description="Disordered" evidence="6">
    <location>
        <begin position="347"/>
        <end position="379"/>
    </location>
</feature>
<evidence type="ECO:0000256" key="4">
    <source>
        <dbReference type="ARBA" id="ARBA00022989"/>
    </source>
</evidence>
<comment type="caution">
    <text evidence="8">The sequence shown here is derived from an EMBL/GenBank/DDBJ whole genome shotgun (WGS) entry which is preliminary data.</text>
</comment>
<evidence type="ECO:0000256" key="1">
    <source>
        <dbReference type="ARBA" id="ARBA00004141"/>
    </source>
</evidence>
<protein>
    <submittedName>
        <fullName evidence="8">AI-2E family transporter</fullName>
    </submittedName>
</protein>
<dbReference type="AlphaFoldDB" id="A0A6B0TNK8"/>
<reference evidence="8 9" key="1">
    <citation type="submission" date="2019-12" db="EMBL/GenBank/DDBJ databases">
        <title>Strain KN286 was isolated from seawater, which was collected from Caroline Seamount in the tropical western Pacific.</title>
        <authorList>
            <person name="Wang Q."/>
        </authorList>
    </citation>
    <scope>NUCLEOTIDE SEQUENCE [LARGE SCALE GENOMIC DNA]</scope>
    <source>
        <strain evidence="8 9">KN286</strain>
    </source>
</reference>
<dbReference type="RefSeq" id="WP_160853950.1">
    <property type="nucleotide sequence ID" value="NZ_WUWG01000003.1"/>
</dbReference>
<dbReference type="InterPro" id="IPR002549">
    <property type="entry name" value="AI-2E-like"/>
</dbReference>
<feature type="transmembrane region" description="Helical" evidence="7">
    <location>
        <begin position="248"/>
        <end position="279"/>
    </location>
</feature>
<dbReference type="GO" id="GO:0016020">
    <property type="term" value="C:membrane"/>
    <property type="evidence" value="ECO:0007669"/>
    <property type="project" value="UniProtKB-SubCell"/>
</dbReference>
<comment type="subcellular location">
    <subcellularLocation>
        <location evidence="1">Membrane</location>
        <topology evidence="1">Multi-pass membrane protein</topology>
    </subcellularLocation>
</comment>
<evidence type="ECO:0000313" key="8">
    <source>
        <dbReference type="EMBL" id="MXU65456.1"/>
    </source>
</evidence>
<dbReference type="GO" id="GO:0055085">
    <property type="term" value="P:transmembrane transport"/>
    <property type="evidence" value="ECO:0007669"/>
    <property type="project" value="TreeGrafter"/>
</dbReference>
<feature type="transmembrane region" description="Helical" evidence="7">
    <location>
        <begin position="61"/>
        <end position="83"/>
    </location>
</feature>
<evidence type="ECO:0000256" key="7">
    <source>
        <dbReference type="SAM" id="Phobius"/>
    </source>
</evidence>
<dbReference type="PANTHER" id="PTHR21716">
    <property type="entry name" value="TRANSMEMBRANE PROTEIN"/>
    <property type="match status" value="1"/>
</dbReference>
<keyword evidence="4 7" id="KW-1133">Transmembrane helix</keyword>
<feature type="transmembrane region" description="Helical" evidence="7">
    <location>
        <begin position="205"/>
        <end position="236"/>
    </location>
</feature>
<accession>A0A6B0TNK8</accession>
<evidence type="ECO:0000256" key="5">
    <source>
        <dbReference type="ARBA" id="ARBA00023136"/>
    </source>
</evidence>
<sequence>MHQTLQTTVFALALAIMIGWVLMIGQGIFIPVFASVISVYILTTVAHGMGRLPLIGPILPLWARHGLAILAFIGVSAVMFSLFTGNIERVVEVAPRYQATLVRFIVQGADLIGVEDEPSWETISRLMRDQVNIQALLGSTVASVTYIGSQIFVIVLYASFLIAERAQLANKINIILPDAERNARFMATVTRINSRIGSYLTMKTLINIALGVISYVIMTIIGIDFAGFWAVLIALFNYVPYVGSMAGVFFPVFLSVAQFGNFSVVLLSLVALTAAQVFIGNIVEPRVMGRSLNLSPFVILVSLTFWYALWGIPGAILAVPLTSVAMIIFAGWPQTWPIAVMLSQSGEPDLDGPAPAEPKPARKAARGAGEVPPQSAARG</sequence>